<dbReference type="GO" id="GO:0000045">
    <property type="term" value="P:autophagosome assembly"/>
    <property type="evidence" value="ECO:0007669"/>
    <property type="project" value="TreeGrafter"/>
</dbReference>
<dbReference type="Proteomes" id="UP000244722">
    <property type="component" value="Unassembled WGS sequence"/>
</dbReference>
<feature type="region of interest" description="Disordered" evidence="11">
    <location>
        <begin position="256"/>
        <end position="280"/>
    </location>
</feature>
<comment type="subcellular location">
    <subcellularLocation>
        <location evidence="1">Cytoplasm</location>
    </subcellularLocation>
</comment>
<evidence type="ECO:0000313" key="12">
    <source>
        <dbReference type="EMBL" id="PUU79118.1"/>
    </source>
</evidence>
<dbReference type="AlphaFoldDB" id="A0A2T6ZUE2"/>
<organism evidence="12 13">
    <name type="scientific">Tuber borchii</name>
    <name type="common">White truffle</name>
    <dbReference type="NCBI Taxonomy" id="42251"/>
    <lineage>
        <taxon>Eukaryota</taxon>
        <taxon>Fungi</taxon>
        <taxon>Dikarya</taxon>
        <taxon>Ascomycota</taxon>
        <taxon>Pezizomycotina</taxon>
        <taxon>Pezizomycetes</taxon>
        <taxon>Pezizales</taxon>
        <taxon>Tuberaceae</taxon>
        <taxon>Tuber</taxon>
    </lineage>
</organism>
<evidence type="ECO:0000256" key="5">
    <source>
        <dbReference type="ARBA" id="ARBA00022490"/>
    </source>
</evidence>
<dbReference type="STRING" id="42251.A0A2T6ZUE2"/>
<dbReference type="Pfam" id="PF03987">
    <property type="entry name" value="Autophagy_act_C"/>
    <property type="match status" value="1"/>
</dbReference>
<dbReference type="GO" id="GO:0005829">
    <property type="term" value="C:cytosol"/>
    <property type="evidence" value="ECO:0007669"/>
    <property type="project" value="TreeGrafter"/>
</dbReference>
<evidence type="ECO:0000256" key="7">
    <source>
        <dbReference type="ARBA" id="ARBA00022927"/>
    </source>
</evidence>
<dbReference type="PANTHER" id="PTHR12866">
    <property type="entry name" value="UBIQUITIN-LIKE-CONJUGATING ENZYME ATG3"/>
    <property type="match status" value="1"/>
</dbReference>
<sequence>MNLGLYSTIMSMREYLSSPSHTSTFTNTGQLTPEEFVDAGDYLVLRFPTWSWQPAAPGKSVSYLPEGKQFLKLRHAPCHSRLDDSFSPWNPGEATEGVDEWEDNTPVKDGDPPTSAKVKTVDDKGVEEEEDEDEEIPDMDDDEEDDDEAIIKEGTKGKGADGKSGKSPLRFYNLYLGYSTYYRTPRLYISGHDGATGLPLTPPTIMFEDIAPDYREKTVTIEEFPPEGTLMATVHPCRHAEAMKRIFDSMLRRNEREDWEEVPPANSDDKEDEPTSRVDDSGLRVDQYMIVFVKFIAGVVPGVEMDYTMSI</sequence>
<feature type="compositionally biased region" description="Acidic residues" evidence="11">
    <location>
        <begin position="125"/>
        <end position="146"/>
    </location>
</feature>
<accession>A0A2T6ZUE2</accession>
<comment type="caution">
    <text evidence="12">The sequence shown here is derived from an EMBL/GenBank/DDBJ whole genome shotgun (WGS) entry which is preliminary data.</text>
</comment>
<dbReference type="PANTHER" id="PTHR12866:SF2">
    <property type="entry name" value="UBIQUITIN-LIKE-CONJUGATING ENZYME ATG3"/>
    <property type="match status" value="1"/>
</dbReference>
<dbReference type="GO" id="GO:0044804">
    <property type="term" value="P:nucleophagy"/>
    <property type="evidence" value="ECO:0007669"/>
    <property type="project" value="TreeGrafter"/>
</dbReference>
<keyword evidence="6" id="KW-0833">Ubl conjugation pathway</keyword>
<evidence type="ECO:0000256" key="9">
    <source>
        <dbReference type="ARBA" id="ARBA00032144"/>
    </source>
</evidence>
<dbReference type="GO" id="GO:0019776">
    <property type="term" value="F:Atg8-family ligase activity"/>
    <property type="evidence" value="ECO:0007669"/>
    <property type="project" value="TreeGrafter"/>
</dbReference>
<keyword evidence="7" id="KW-0653">Protein transport</keyword>
<feature type="region of interest" description="Disordered" evidence="11">
    <location>
        <begin position="82"/>
        <end position="146"/>
    </location>
</feature>
<protein>
    <recommendedName>
        <fullName evidence="3">Autophagy-related protein 3</fullName>
    </recommendedName>
    <alternativeName>
        <fullName evidence="9 10">Autophagy-related E2-like conjugation enzyme ATG3</fullName>
    </alternativeName>
</protein>
<dbReference type="GO" id="GO:0000407">
    <property type="term" value="C:phagophore assembly site"/>
    <property type="evidence" value="ECO:0007669"/>
    <property type="project" value="TreeGrafter"/>
</dbReference>
<keyword evidence="13" id="KW-1185">Reference proteome</keyword>
<dbReference type="GO" id="GO:0015031">
    <property type="term" value="P:protein transport"/>
    <property type="evidence" value="ECO:0007669"/>
    <property type="project" value="UniProtKB-KW"/>
</dbReference>
<dbReference type="GO" id="GO:0000422">
    <property type="term" value="P:autophagy of mitochondrion"/>
    <property type="evidence" value="ECO:0007669"/>
    <property type="project" value="TreeGrafter"/>
</dbReference>
<keyword evidence="5" id="KW-0963">Cytoplasm</keyword>
<dbReference type="OrthoDB" id="1584384at2759"/>
<name>A0A2T6ZUE2_TUBBO</name>
<keyword evidence="8" id="KW-0072">Autophagy</keyword>
<proteinExistence type="inferred from homology"/>
<dbReference type="InterPro" id="IPR007135">
    <property type="entry name" value="Atg3/Atg10"/>
</dbReference>
<reference evidence="12 13" key="1">
    <citation type="submission" date="2017-04" db="EMBL/GenBank/DDBJ databases">
        <title>Draft genome sequence of Tuber borchii Vittad., a whitish edible truffle.</title>
        <authorList>
            <consortium name="DOE Joint Genome Institute"/>
            <person name="Murat C."/>
            <person name="Kuo A."/>
            <person name="Barry K.W."/>
            <person name="Clum A."/>
            <person name="Dockter R.B."/>
            <person name="Fauchery L."/>
            <person name="Iotti M."/>
            <person name="Kohler A."/>
            <person name="Labutti K."/>
            <person name="Lindquist E.A."/>
            <person name="Lipzen A."/>
            <person name="Ohm R.A."/>
            <person name="Wang M."/>
            <person name="Grigoriev I.V."/>
            <person name="Zambonelli A."/>
            <person name="Martin F.M."/>
        </authorList>
    </citation>
    <scope>NUCLEOTIDE SEQUENCE [LARGE SCALE GENOMIC DNA]</scope>
    <source>
        <strain evidence="12 13">Tbo3840</strain>
    </source>
</reference>
<dbReference type="GO" id="GO:0061723">
    <property type="term" value="P:glycophagy"/>
    <property type="evidence" value="ECO:0007669"/>
    <property type="project" value="TreeGrafter"/>
</dbReference>
<evidence type="ECO:0000256" key="6">
    <source>
        <dbReference type="ARBA" id="ARBA00022786"/>
    </source>
</evidence>
<evidence type="ECO:0000256" key="8">
    <source>
        <dbReference type="ARBA" id="ARBA00023006"/>
    </source>
</evidence>
<keyword evidence="4" id="KW-0813">Transport</keyword>
<evidence type="ECO:0000256" key="1">
    <source>
        <dbReference type="ARBA" id="ARBA00004496"/>
    </source>
</evidence>
<evidence type="ECO:0000256" key="11">
    <source>
        <dbReference type="SAM" id="MobiDB-lite"/>
    </source>
</evidence>
<evidence type="ECO:0000256" key="4">
    <source>
        <dbReference type="ARBA" id="ARBA00022448"/>
    </source>
</evidence>
<evidence type="ECO:0000256" key="3">
    <source>
        <dbReference type="ARBA" id="ARBA00018067"/>
    </source>
</evidence>
<evidence type="ECO:0000256" key="10">
    <source>
        <dbReference type="ARBA" id="ARBA00033139"/>
    </source>
</evidence>
<gene>
    <name evidence="12" type="ORF">B9Z19DRAFT_1082445</name>
</gene>
<evidence type="ECO:0000313" key="13">
    <source>
        <dbReference type="Proteomes" id="UP000244722"/>
    </source>
</evidence>
<dbReference type="EMBL" id="NESQ01000099">
    <property type="protein sequence ID" value="PUU79118.1"/>
    <property type="molecule type" value="Genomic_DNA"/>
</dbReference>
<comment type="similarity">
    <text evidence="2">Belongs to the ATG3 family.</text>
</comment>
<evidence type="ECO:0000256" key="2">
    <source>
        <dbReference type="ARBA" id="ARBA00007683"/>
    </source>
</evidence>